<dbReference type="AlphaFoldDB" id="A0A0X3TZ02"/>
<evidence type="ECO:0008006" key="4">
    <source>
        <dbReference type="Google" id="ProtNLM"/>
    </source>
</evidence>
<evidence type="ECO:0000313" key="2">
    <source>
        <dbReference type="EMBL" id="KUJ78600.1"/>
    </source>
</evidence>
<organism evidence="2 3">
    <name type="scientific">Ruegeria profundi</name>
    <dbReference type="NCBI Taxonomy" id="1685378"/>
    <lineage>
        <taxon>Bacteria</taxon>
        <taxon>Pseudomonadati</taxon>
        <taxon>Pseudomonadota</taxon>
        <taxon>Alphaproteobacteria</taxon>
        <taxon>Rhodobacterales</taxon>
        <taxon>Roseobacteraceae</taxon>
        <taxon>Ruegeria</taxon>
    </lineage>
</organism>
<protein>
    <recommendedName>
        <fullName evidence="4">Pilus assembly protein</fullName>
    </recommendedName>
</protein>
<gene>
    <name evidence="2" type="ORF">AVO44_12890</name>
</gene>
<feature type="transmembrane region" description="Helical" evidence="1">
    <location>
        <begin position="20"/>
        <end position="39"/>
    </location>
</feature>
<name>A0A0X3TZ02_9RHOB</name>
<dbReference type="Proteomes" id="UP000053690">
    <property type="component" value="Unassembled WGS sequence"/>
</dbReference>
<accession>A0A0X3TZ02</accession>
<dbReference type="RefSeq" id="WP_068337610.1">
    <property type="nucleotide sequence ID" value="NZ_JAIVLP010000001.1"/>
</dbReference>
<sequence length="71" mass="7592">MLKRVKLFLEHESGAVTVDWVVLTAAIVGFGFFIGLYIAEPVKSLDAKNGAAVSSVVVYDINTDFSGTTDP</sequence>
<dbReference type="STRING" id="1685378.AVO44_12890"/>
<comment type="caution">
    <text evidence="2">The sequence shown here is derived from an EMBL/GenBank/DDBJ whole genome shotgun (WGS) entry which is preliminary data.</text>
</comment>
<evidence type="ECO:0000256" key="1">
    <source>
        <dbReference type="SAM" id="Phobius"/>
    </source>
</evidence>
<dbReference type="EMBL" id="LQBP01000006">
    <property type="protein sequence ID" value="KUJ78600.1"/>
    <property type="molecule type" value="Genomic_DNA"/>
</dbReference>
<keyword evidence="1" id="KW-0472">Membrane</keyword>
<proteinExistence type="predicted"/>
<keyword evidence="1" id="KW-1133">Transmembrane helix</keyword>
<keyword evidence="1" id="KW-0812">Transmembrane</keyword>
<evidence type="ECO:0000313" key="3">
    <source>
        <dbReference type="Proteomes" id="UP000053690"/>
    </source>
</evidence>
<reference evidence="3" key="1">
    <citation type="submission" date="2015-12" db="EMBL/GenBank/DDBJ databases">
        <authorList>
            <person name="Zhang G."/>
            <person name="Stingl U."/>
        </authorList>
    </citation>
    <scope>NUCLEOTIDE SEQUENCE [LARGE SCALE GENOMIC DNA]</scope>
    <source>
        <strain evidence="3">ZGT108</strain>
    </source>
</reference>
<keyword evidence="3" id="KW-1185">Reference proteome</keyword>